<dbReference type="KEGG" id="slom:PXH66_07990"/>
<name>A0AAF0CRK5_9BACT</name>
<dbReference type="AlphaFoldDB" id="A0AAF0CRK5"/>
<dbReference type="RefSeq" id="WP_330932309.1">
    <property type="nucleotide sequence ID" value="NZ_CP119075.1"/>
</dbReference>
<sequence length="761" mass="82338">MFVPVFMRIRIFVTLLLALLAGGAAAEPLSKSQAINFYRDVSSRDLEGLATRSDGRLIAGPVLRSLAGEIGAELLWQIEPFTPDSWLVGTGPDGRILRLTVDVEQESLTAETWATLDAGQVFVVRRLPDGGVVAGTSPHGALFRLNDRGEVTAQANLPVDSILDIRMEPAGSHLLVGTGNPGRVFRVNLAQFHAVEEAGTDAKLADLGVVEFGQIRDRNVRRLAVMPDGDVLAGSAPSGNLYRFPAAGGSPVILFDNESAEVTDIHVTDEGDVYASVVMTKTSADNRVINAATVTPEPEKEDKEAPQSAPTIMEPAAFDEFSGRTNLVYLRKGDGLPETVVSRGNIAIYRILDRGDMLLLPGGDDGEFVGYDRSARRSLTFPGSDAAQVLDIVGMDSTDRYLLLTNNPAGVTVMDFAATGPRSVKTKRLDLRSVGRIGALRFDRTRNLTDEELEVSLRANRGRDAVEGWTPWQKTTAVDGGWKSDALTGQYVELKIELPEDISPALELDRATLYHLPQNRRPILQTFRVISPNFGLVPRGDTNAPTSFTLGHATGATSTPSPNEQSQLLASPLVPEPGAQIVTWSLRDPDGDDFTASFSVRSEDSDEWIDFAIDTTESWVQFDRRTLAEGIYFTRLVVKETAPRPRADRFEVSFETDDLLIDLTSPEIEAVNVSRDEDLLTINVTGADRLSLLSGLLLKFNNGFEAETAQPSDGILDGKTETFAISIAAGNLIGATAVEVQLEDAAGNRVSQRVSLPGNGR</sequence>
<evidence type="ECO:0008006" key="5">
    <source>
        <dbReference type="Google" id="ProtNLM"/>
    </source>
</evidence>
<keyword evidence="2" id="KW-0732">Signal</keyword>
<dbReference type="EMBL" id="CP119075">
    <property type="protein sequence ID" value="WED66788.1"/>
    <property type="molecule type" value="Genomic_DNA"/>
</dbReference>
<feature type="chain" id="PRO_5041945215" description="Cadherin domain-containing protein" evidence="2">
    <location>
        <begin position="27"/>
        <end position="761"/>
    </location>
</feature>
<evidence type="ECO:0000256" key="1">
    <source>
        <dbReference type="SAM" id="MobiDB-lite"/>
    </source>
</evidence>
<evidence type="ECO:0000313" key="4">
    <source>
        <dbReference type="Proteomes" id="UP001218638"/>
    </source>
</evidence>
<accession>A0AAF0CRK5</accession>
<organism evidence="3 4">
    <name type="scientific">Synoicihabitans lomoniglobus</name>
    <dbReference type="NCBI Taxonomy" id="2909285"/>
    <lineage>
        <taxon>Bacteria</taxon>
        <taxon>Pseudomonadati</taxon>
        <taxon>Verrucomicrobiota</taxon>
        <taxon>Opitutia</taxon>
        <taxon>Opitutales</taxon>
        <taxon>Opitutaceae</taxon>
        <taxon>Synoicihabitans</taxon>
    </lineage>
</organism>
<proteinExistence type="predicted"/>
<reference evidence="3" key="1">
    <citation type="submission" date="2023-03" db="EMBL/GenBank/DDBJ databases">
        <title>Lomoglobus Profundus gen. nov., sp. nov., a novel member of the phylum Verrucomicrobia, isolated from deep-marine sediment of South China Sea.</title>
        <authorList>
            <person name="Ahmad T."/>
            <person name="Ishaq S.E."/>
            <person name="Wang F."/>
        </authorList>
    </citation>
    <scope>NUCLEOTIDE SEQUENCE</scope>
    <source>
        <strain evidence="3">LMO-M01</strain>
    </source>
</reference>
<keyword evidence="4" id="KW-1185">Reference proteome</keyword>
<dbReference type="SUPFAM" id="SSF75011">
    <property type="entry name" value="3-carboxy-cis,cis-mucoante lactonizing enzyme"/>
    <property type="match status" value="1"/>
</dbReference>
<dbReference type="Proteomes" id="UP001218638">
    <property type="component" value="Chromosome"/>
</dbReference>
<evidence type="ECO:0000256" key="2">
    <source>
        <dbReference type="SAM" id="SignalP"/>
    </source>
</evidence>
<feature type="signal peptide" evidence="2">
    <location>
        <begin position="1"/>
        <end position="26"/>
    </location>
</feature>
<feature type="region of interest" description="Disordered" evidence="1">
    <location>
        <begin position="547"/>
        <end position="566"/>
    </location>
</feature>
<gene>
    <name evidence="3" type="ORF">PXH66_07990</name>
</gene>
<evidence type="ECO:0000313" key="3">
    <source>
        <dbReference type="EMBL" id="WED66788.1"/>
    </source>
</evidence>
<protein>
    <recommendedName>
        <fullName evidence="5">Cadherin domain-containing protein</fullName>
    </recommendedName>
</protein>